<dbReference type="AlphaFoldDB" id="A0A0V0TLX0"/>
<evidence type="ECO:0000313" key="1">
    <source>
        <dbReference type="EMBL" id="KRX40028.1"/>
    </source>
</evidence>
<gene>
    <name evidence="1" type="ORF">T05_6539</name>
</gene>
<dbReference type="EMBL" id="JYDJ01000213">
    <property type="protein sequence ID" value="KRX40028.1"/>
    <property type="molecule type" value="Genomic_DNA"/>
</dbReference>
<sequence>MVNAKGKKCCYSLIDVNNEVKVGLVSKTGSICQNALPHP</sequence>
<dbReference type="Proteomes" id="UP000055048">
    <property type="component" value="Unassembled WGS sequence"/>
</dbReference>
<reference evidence="1 2" key="1">
    <citation type="submission" date="2015-01" db="EMBL/GenBank/DDBJ databases">
        <title>Evolution of Trichinella species and genotypes.</title>
        <authorList>
            <person name="Korhonen P.K."/>
            <person name="Edoardo P."/>
            <person name="Giuseppe L.R."/>
            <person name="Gasser R.B."/>
        </authorList>
    </citation>
    <scope>NUCLEOTIDE SEQUENCE [LARGE SCALE GENOMIC DNA]</scope>
    <source>
        <strain evidence="1">ISS417</strain>
    </source>
</reference>
<keyword evidence="2" id="KW-1185">Reference proteome</keyword>
<proteinExistence type="predicted"/>
<accession>A0A0V0TLX0</accession>
<evidence type="ECO:0000313" key="2">
    <source>
        <dbReference type="Proteomes" id="UP000055048"/>
    </source>
</evidence>
<comment type="caution">
    <text evidence="1">The sequence shown here is derived from an EMBL/GenBank/DDBJ whole genome shotgun (WGS) entry which is preliminary data.</text>
</comment>
<protein>
    <submittedName>
        <fullName evidence="1">Uncharacterized protein</fullName>
    </submittedName>
</protein>
<name>A0A0V0TLX0_9BILA</name>
<organism evidence="1 2">
    <name type="scientific">Trichinella murrelli</name>
    <dbReference type="NCBI Taxonomy" id="144512"/>
    <lineage>
        <taxon>Eukaryota</taxon>
        <taxon>Metazoa</taxon>
        <taxon>Ecdysozoa</taxon>
        <taxon>Nematoda</taxon>
        <taxon>Enoplea</taxon>
        <taxon>Dorylaimia</taxon>
        <taxon>Trichinellida</taxon>
        <taxon>Trichinellidae</taxon>
        <taxon>Trichinella</taxon>
    </lineage>
</organism>